<reference evidence="5" key="1">
    <citation type="submission" date="2015-10" db="EMBL/GenBank/DDBJ databases">
        <authorList>
            <person name="Regsiter A."/>
            <person name="william w."/>
        </authorList>
    </citation>
    <scope>NUCLEOTIDE SEQUENCE [LARGE SCALE GENOMIC DNA]</scope>
</reference>
<evidence type="ECO:0000313" key="5">
    <source>
        <dbReference type="Proteomes" id="UP000184315"/>
    </source>
</evidence>
<gene>
    <name evidence="4" type="ORF">PL9214650442</name>
</gene>
<dbReference type="InterPro" id="IPR015797">
    <property type="entry name" value="NUDIX_hydrolase-like_dom_sf"/>
</dbReference>
<evidence type="ECO:0000256" key="1">
    <source>
        <dbReference type="ARBA" id="ARBA00001946"/>
    </source>
</evidence>
<accession>A0A1J1LR07</accession>
<dbReference type="GO" id="GO:0006753">
    <property type="term" value="P:nucleoside phosphate metabolic process"/>
    <property type="evidence" value="ECO:0007669"/>
    <property type="project" value="TreeGrafter"/>
</dbReference>
<dbReference type="AlphaFoldDB" id="A0A1J1LR07"/>
<dbReference type="STRING" id="671072.PL9214650442"/>
<organism evidence="4 5">
    <name type="scientific">Planktothrix tepida PCC 9214</name>
    <dbReference type="NCBI Taxonomy" id="671072"/>
    <lineage>
        <taxon>Bacteria</taxon>
        <taxon>Bacillati</taxon>
        <taxon>Cyanobacteriota</taxon>
        <taxon>Cyanophyceae</taxon>
        <taxon>Oscillatoriophycideae</taxon>
        <taxon>Oscillatoriales</taxon>
        <taxon>Microcoleaceae</taxon>
        <taxon>Planktothrix</taxon>
    </lineage>
</organism>
<dbReference type="EMBL" id="CZDF01000172">
    <property type="protein sequence ID" value="CUR35003.1"/>
    <property type="molecule type" value="Genomic_DNA"/>
</dbReference>
<dbReference type="PANTHER" id="PTHR11839">
    <property type="entry name" value="UDP/ADP-SUGAR PYROPHOSPHATASE"/>
    <property type="match status" value="1"/>
</dbReference>
<evidence type="ECO:0000259" key="3">
    <source>
        <dbReference type="PROSITE" id="PS51462"/>
    </source>
</evidence>
<proteinExistence type="predicted"/>
<evidence type="ECO:0000313" key="4">
    <source>
        <dbReference type="EMBL" id="CUR35003.1"/>
    </source>
</evidence>
<dbReference type="Gene3D" id="3.90.79.10">
    <property type="entry name" value="Nucleoside Triphosphate Pyrophosphohydrolase"/>
    <property type="match status" value="1"/>
</dbReference>
<keyword evidence="2 4" id="KW-0378">Hydrolase</keyword>
<dbReference type="PROSITE" id="PS51462">
    <property type="entry name" value="NUDIX"/>
    <property type="match status" value="1"/>
</dbReference>
<dbReference type="GO" id="GO:0019693">
    <property type="term" value="P:ribose phosphate metabolic process"/>
    <property type="evidence" value="ECO:0007669"/>
    <property type="project" value="TreeGrafter"/>
</dbReference>
<evidence type="ECO:0000256" key="2">
    <source>
        <dbReference type="ARBA" id="ARBA00022801"/>
    </source>
</evidence>
<sequence length="190" mass="21346">MTETPMKLIQKWKRLSSYFVFNHPWCRIRRDSVELPNGTIIDDFFIHVRPDIALVLPITEQQEIVFVRQYRHGVEQILLELPAGAFNPEKETPEAAALRELTEETGYIAESIVKLATLYDNPVKDTNSVHLFLANSVKLLSVTSLDITEEIEVVLIPIEAVLPKIQTGEICVAGSVAAVCLGLSYLQKNS</sequence>
<dbReference type="Proteomes" id="UP000184315">
    <property type="component" value="Unassembled WGS sequence"/>
</dbReference>
<feature type="domain" description="Nudix hydrolase" evidence="3">
    <location>
        <begin position="48"/>
        <end position="178"/>
    </location>
</feature>
<dbReference type="CDD" id="cd03424">
    <property type="entry name" value="NUDIX_ADPRase_Nudt5_UGPPase_Nudt14"/>
    <property type="match status" value="1"/>
</dbReference>
<dbReference type="Pfam" id="PF00293">
    <property type="entry name" value="NUDIX"/>
    <property type="match status" value="1"/>
</dbReference>
<name>A0A1J1LR07_9CYAN</name>
<comment type="cofactor">
    <cofactor evidence="1">
        <name>Mg(2+)</name>
        <dbReference type="ChEBI" id="CHEBI:18420"/>
    </cofactor>
</comment>
<dbReference type="PANTHER" id="PTHR11839:SF18">
    <property type="entry name" value="NUDIX HYDROLASE DOMAIN-CONTAINING PROTEIN"/>
    <property type="match status" value="1"/>
</dbReference>
<keyword evidence="5" id="KW-1185">Reference proteome</keyword>
<dbReference type="GO" id="GO:0016787">
    <property type="term" value="F:hydrolase activity"/>
    <property type="evidence" value="ECO:0007669"/>
    <property type="project" value="UniProtKB-KW"/>
</dbReference>
<dbReference type="SUPFAM" id="SSF55811">
    <property type="entry name" value="Nudix"/>
    <property type="match status" value="1"/>
</dbReference>
<dbReference type="InterPro" id="IPR000086">
    <property type="entry name" value="NUDIX_hydrolase_dom"/>
</dbReference>
<protein>
    <submittedName>
        <fullName evidence="4">NUDIX hydrolase</fullName>
    </submittedName>
</protein>